<comment type="caution">
    <text evidence="2">The sequence shown here is derived from an EMBL/GenBank/DDBJ whole genome shotgun (WGS) entry which is preliminary data.</text>
</comment>
<dbReference type="Proteomes" id="UP000317332">
    <property type="component" value="Unassembled WGS sequence"/>
</dbReference>
<sequence length="211" mass="25087">MDELELLKKDWGKRKPQFEQVSVDEIYAMLHKKSSSIVKILFYISIAELIFWILLNSIPFFSSDAYKEQINMVYKNDTTFYIVLSVSYAIILLFIYLLYKAYKNITATDSVRVLMQRILKTRKIIQYYVIYNLLMAFTAMVLGSYYGIVNDPVIYEQFNGFNQTQIIISIGIMVIFTLMFVLLTWVFYRILYGILIRRLLKNYKELKKLEI</sequence>
<dbReference type="EMBL" id="VHIQ01000003">
    <property type="protein sequence ID" value="TPV33939.1"/>
    <property type="molecule type" value="Genomic_DNA"/>
</dbReference>
<accession>A0A506PJZ2</accession>
<evidence type="ECO:0000313" key="3">
    <source>
        <dbReference type="Proteomes" id="UP000317332"/>
    </source>
</evidence>
<evidence type="ECO:0000256" key="1">
    <source>
        <dbReference type="SAM" id="Phobius"/>
    </source>
</evidence>
<keyword evidence="1" id="KW-1133">Transmembrane helix</keyword>
<keyword evidence="3" id="KW-1185">Reference proteome</keyword>
<feature type="transmembrane region" description="Helical" evidence="1">
    <location>
        <begin position="166"/>
        <end position="188"/>
    </location>
</feature>
<feature type="transmembrane region" description="Helical" evidence="1">
    <location>
        <begin position="40"/>
        <end position="60"/>
    </location>
</feature>
<dbReference type="AlphaFoldDB" id="A0A506PJZ2"/>
<reference evidence="2 3" key="1">
    <citation type="submission" date="2019-06" db="EMBL/GenBank/DDBJ databases">
        <title>Flavobacteriaceae Paucihalobacterium erythroidium CWB-1, complete genome.</title>
        <authorList>
            <person name="Wu S."/>
        </authorList>
    </citation>
    <scope>NUCLEOTIDE SEQUENCE [LARGE SCALE GENOMIC DNA]</scope>
    <source>
        <strain evidence="2 3">CWB-1</strain>
    </source>
</reference>
<feature type="transmembrane region" description="Helical" evidence="1">
    <location>
        <begin position="125"/>
        <end position="146"/>
    </location>
</feature>
<feature type="transmembrane region" description="Helical" evidence="1">
    <location>
        <begin position="80"/>
        <end position="99"/>
    </location>
</feature>
<protein>
    <submittedName>
        <fullName evidence="2">Uncharacterized protein</fullName>
    </submittedName>
</protein>
<keyword evidence="1" id="KW-0472">Membrane</keyword>
<keyword evidence="1" id="KW-0812">Transmembrane</keyword>
<dbReference type="RefSeq" id="WP_140989830.1">
    <property type="nucleotide sequence ID" value="NZ_VHIQ01000003.1"/>
</dbReference>
<evidence type="ECO:0000313" key="2">
    <source>
        <dbReference type="EMBL" id="TPV33939.1"/>
    </source>
</evidence>
<proteinExistence type="predicted"/>
<gene>
    <name evidence="2" type="ORF">FJ651_07210</name>
</gene>
<name>A0A506PJZ2_9FLAO</name>
<dbReference type="OrthoDB" id="709028at2"/>
<organism evidence="2 3">
    <name type="scientific">Paucihalobacter ruber</name>
    <dbReference type="NCBI Taxonomy" id="2567861"/>
    <lineage>
        <taxon>Bacteria</taxon>
        <taxon>Pseudomonadati</taxon>
        <taxon>Bacteroidota</taxon>
        <taxon>Flavobacteriia</taxon>
        <taxon>Flavobacteriales</taxon>
        <taxon>Flavobacteriaceae</taxon>
        <taxon>Paucihalobacter</taxon>
    </lineage>
</organism>